<evidence type="ECO:0000256" key="12">
    <source>
        <dbReference type="SAM" id="SignalP"/>
    </source>
</evidence>
<evidence type="ECO:0000313" key="15">
    <source>
        <dbReference type="Proteomes" id="UP000516320"/>
    </source>
</evidence>
<dbReference type="GO" id="GO:0008360">
    <property type="term" value="P:regulation of cell shape"/>
    <property type="evidence" value="ECO:0007669"/>
    <property type="project" value="UniProtKB-KW"/>
</dbReference>
<keyword evidence="5" id="KW-0573">Peptidoglycan synthesis</keyword>
<organism evidence="14 15">
    <name type="scientific">Corynebacterium poyangense</name>
    <dbReference type="NCBI Taxonomy" id="2684405"/>
    <lineage>
        <taxon>Bacteria</taxon>
        <taxon>Bacillati</taxon>
        <taxon>Actinomycetota</taxon>
        <taxon>Actinomycetes</taxon>
        <taxon>Mycobacteriales</taxon>
        <taxon>Corynebacteriaceae</taxon>
        <taxon>Corynebacterium</taxon>
    </lineage>
</organism>
<evidence type="ECO:0000256" key="7">
    <source>
        <dbReference type="PIRSR" id="PIRSR618044-1"/>
    </source>
</evidence>
<dbReference type="GO" id="GO:0006508">
    <property type="term" value="P:proteolysis"/>
    <property type="evidence" value="ECO:0007669"/>
    <property type="project" value="InterPro"/>
</dbReference>
<dbReference type="Proteomes" id="UP000516320">
    <property type="component" value="Chromosome"/>
</dbReference>
<accession>A0A7H0SMD8</accession>
<feature type="region of interest" description="Disordered" evidence="10">
    <location>
        <begin position="26"/>
        <end position="67"/>
    </location>
</feature>
<feature type="active site" description="Proton acceptor" evidence="7">
    <location>
        <position position="122"/>
    </location>
</feature>
<dbReference type="PANTHER" id="PTHR21581:SF33">
    <property type="entry name" value="D-ALANYL-D-ALANINE CARBOXYPEPTIDASE DACB"/>
    <property type="match status" value="1"/>
</dbReference>
<evidence type="ECO:0000256" key="2">
    <source>
        <dbReference type="ARBA" id="ARBA00022729"/>
    </source>
</evidence>
<feature type="active site" evidence="7">
    <location>
        <position position="174"/>
    </location>
</feature>
<dbReference type="PANTHER" id="PTHR21581">
    <property type="entry name" value="D-ALANYL-D-ALANINE CARBOXYPEPTIDASE"/>
    <property type="match status" value="1"/>
</dbReference>
<evidence type="ECO:0000256" key="1">
    <source>
        <dbReference type="ARBA" id="ARBA00007164"/>
    </source>
</evidence>
<dbReference type="InterPro" id="IPR001967">
    <property type="entry name" value="Peptidase_S11_N"/>
</dbReference>
<evidence type="ECO:0000256" key="3">
    <source>
        <dbReference type="ARBA" id="ARBA00022801"/>
    </source>
</evidence>
<keyword evidence="6" id="KW-0961">Cell wall biogenesis/degradation</keyword>
<evidence type="ECO:0000256" key="8">
    <source>
        <dbReference type="PIRSR" id="PIRSR618044-2"/>
    </source>
</evidence>
<dbReference type="Pfam" id="PF00768">
    <property type="entry name" value="Peptidase_S11"/>
    <property type="match status" value="1"/>
</dbReference>
<feature type="chain" id="PRO_5028884131" evidence="12">
    <location>
        <begin position="22"/>
        <end position="408"/>
    </location>
</feature>
<keyword evidence="11" id="KW-0472">Membrane</keyword>
<evidence type="ECO:0000256" key="9">
    <source>
        <dbReference type="RuleBase" id="RU004016"/>
    </source>
</evidence>
<comment type="similarity">
    <text evidence="1 9">Belongs to the peptidase S11 family.</text>
</comment>
<evidence type="ECO:0000259" key="13">
    <source>
        <dbReference type="Pfam" id="PF00768"/>
    </source>
</evidence>
<evidence type="ECO:0000256" key="6">
    <source>
        <dbReference type="ARBA" id="ARBA00023316"/>
    </source>
</evidence>
<dbReference type="GO" id="GO:0071555">
    <property type="term" value="P:cell wall organization"/>
    <property type="evidence" value="ECO:0007669"/>
    <property type="project" value="UniProtKB-KW"/>
</dbReference>
<dbReference type="KEGG" id="cpoy:GP475_02920"/>
<keyword evidence="14" id="KW-0121">Carboxypeptidase</keyword>
<dbReference type="PRINTS" id="PR00725">
    <property type="entry name" value="DADACBPTASE1"/>
</dbReference>
<dbReference type="SUPFAM" id="SSF56601">
    <property type="entry name" value="beta-lactamase/transpeptidase-like"/>
    <property type="match status" value="1"/>
</dbReference>
<keyword evidence="11" id="KW-1133">Transmembrane helix</keyword>
<name>A0A7H0SMD8_9CORY</name>
<feature type="binding site" evidence="8">
    <location>
        <position position="280"/>
    </location>
    <ligand>
        <name>substrate</name>
    </ligand>
</feature>
<keyword evidence="2 12" id="KW-0732">Signal</keyword>
<dbReference type="GO" id="GO:0009252">
    <property type="term" value="P:peptidoglycan biosynthetic process"/>
    <property type="evidence" value="ECO:0007669"/>
    <property type="project" value="UniProtKB-KW"/>
</dbReference>
<dbReference type="InterPro" id="IPR018044">
    <property type="entry name" value="Peptidase_S11"/>
</dbReference>
<dbReference type="EMBL" id="CP046884">
    <property type="protein sequence ID" value="QNQ89713.1"/>
    <property type="molecule type" value="Genomic_DNA"/>
</dbReference>
<evidence type="ECO:0000256" key="4">
    <source>
        <dbReference type="ARBA" id="ARBA00022960"/>
    </source>
</evidence>
<reference evidence="14 15" key="1">
    <citation type="submission" date="2019-12" db="EMBL/GenBank/DDBJ databases">
        <title>Corynebacterium sp. nov., isolated from feces of the Anser Albifrons in China.</title>
        <authorList>
            <person name="Liu Q."/>
        </authorList>
    </citation>
    <scope>NUCLEOTIDE SEQUENCE [LARGE SCALE GENOMIC DNA]</scope>
    <source>
        <strain evidence="14 15">4H37-19</strain>
    </source>
</reference>
<keyword evidence="3" id="KW-0378">Hydrolase</keyword>
<feature type="region of interest" description="Disordered" evidence="10">
    <location>
        <begin position="331"/>
        <end position="365"/>
    </location>
</feature>
<feature type="domain" description="Peptidase S11 D-alanyl-D-alanine carboxypeptidase A N-terminal" evidence="13">
    <location>
        <begin position="88"/>
        <end position="309"/>
    </location>
</feature>
<evidence type="ECO:0000313" key="14">
    <source>
        <dbReference type="EMBL" id="QNQ89713.1"/>
    </source>
</evidence>
<keyword evidence="14" id="KW-0645">Protease</keyword>
<evidence type="ECO:0000256" key="10">
    <source>
        <dbReference type="SAM" id="MobiDB-lite"/>
    </source>
</evidence>
<protein>
    <submittedName>
        <fullName evidence="14">D-alanyl-D-alanine carboxypeptidase</fullName>
    </submittedName>
</protein>
<dbReference type="InterPro" id="IPR012338">
    <property type="entry name" value="Beta-lactam/transpept-like"/>
</dbReference>
<dbReference type="GO" id="GO:0009002">
    <property type="term" value="F:serine-type D-Ala-D-Ala carboxypeptidase activity"/>
    <property type="evidence" value="ECO:0007669"/>
    <property type="project" value="InterPro"/>
</dbReference>
<feature type="signal peptide" evidence="12">
    <location>
        <begin position="1"/>
        <end position="21"/>
    </location>
</feature>
<evidence type="ECO:0000256" key="11">
    <source>
        <dbReference type="SAM" id="Phobius"/>
    </source>
</evidence>
<dbReference type="AlphaFoldDB" id="A0A7H0SMD8"/>
<keyword evidence="11" id="KW-0812">Transmembrane</keyword>
<dbReference type="Gene3D" id="3.40.710.10">
    <property type="entry name" value="DD-peptidase/beta-lactamase superfamily"/>
    <property type="match status" value="1"/>
</dbReference>
<keyword evidence="15" id="KW-1185">Reference proteome</keyword>
<proteinExistence type="inferred from homology"/>
<sequence>MVCAVLSTSLYLGPLAPVAYAEDFPPASRNQAPNTDKCPQRLTPPSARSTSETPLPGMSTPAPLPVQENSDGFESCGVIAPAGFHVPEEVLASAWLVADLDSGEVIAAKDPHGRYRPASVIKVLLALVAIDHLDLEHKVVASSEAADMEGSRVGIGPGGTYSNRELLYGLLLASGNDAAKALAEELGGDETTLSLVNDLAQHLGAQDTRVMDYTGLDHLGQSSSAIDLARFYQAAWQNPVFAQAVATDHIDFPGWGKNPGFEVWNDNGLLLNDDHGIGGKTGYTDDANHTFVGAVDSHGRRLVAVLLDTTVDKGRPWEQAQKLLAEADQVPRGSGVGTLGTPATFEEASSDSPSPTPGAQPIDDAYERDGTAEKQQTRPLYLAIGIVAGIIALAAAARVVWRLGGRRT</sequence>
<dbReference type="RefSeq" id="WP_187975164.1">
    <property type="nucleotide sequence ID" value="NZ_CP046884.1"/>
</dbReference>
<feature type="transmembrane region" description="Helical" evidence="11">
    <location>
        <begin position="380"/>
        <end position="401"/>
    </location>
</feature>
<gene>
    <name evidence="14" type="ORF">GP475_02920</name>
</gene>
<keyword evidence="4" id="KW-0133">Cell shape</keyword>
<feature type="active site" description="Acyl-ester intermediate" evidence="7">
    <location>
        <position position="119"/>
    </location>
</feature>
<evidence type="ECO:0000256" key="5">
    <source>
        <dbReference type="ARBA" id="ARBA00022984"/>
    </source>
</evidence>